<dbReference type="RefSeq" id="WP_221258896.1">
    <property type="nucleotide sequence ID" value="NZ_AP024749.1"/>
</dbReference>
<dbReference type="Pfam" id="PF01061">
    <property type="entry name" value="ABC2_membrane"/>
    <property type="match status" value="1"/>
</dbReference>
<keyword evidence="11" id="KW-1185">Reference proteome</keyword>
<feature type="transmembrane region" description="Helical" evidence="8">
    <location>
        <begin position="245"/>
        <end position="268"/>
    </location>
</feature>
<feature type="transmembrane region" description="Helical" evidence="8">
    <location>
        <begin position="193"/>
        <end position="211"/>
    </location>
</feature>
<evidence type="ECO:0000256" key="7">
    <source>
        <dbReference type="ARBA" id="ARBA00023136"/>
    </source>
</evidence>
<keyword evidence="6 8" id="KW-1133">Transmembrane helix</keyword>
<evidence type="ECO:0000256" key="6">
    <source>
        <dbReference type="ARBA" id="ARBA00022989"/>
    </source>
</evidence>
<reference evidence="10 11" key="1">
    <citation type="submission" date="2021-06" db="EMBL/GenBank/DDBJ databases">
        <title>Whole genome sequences of Flavobacterium sp. KK2020170 and assembly.</title>
        <authorList>
            <person name="Kitahara K."/>
            <person name="Miyoshi S."/>
            <person name="Uesaka K."/>
        </authorList>
    </citation>
    <scope>NUCLEOTIDE SEQUENCE [LARGE SCALE GENOMIC DNA]</scope>
    <source>
        <strain evidence="10 11">KK2020170</strain>
    </source>
</reference>
<keyword evidence="4" id="KW-1003">Cell membrane</keyword>
<gene>
    <name evidence="10" type="primary">rgpCc</name>
    <name evidence="10" type="ORF">KK2020170_01270</name>
</gene>
<evidence type="ECO:0000256" key="8">
    <source>
        <dbReference type="SAM" id="Phobius"/>
    </source>
</evidence>
<comment type="similarity">
    <text evidence="2">Belongs to the ABC-2 integral membrane protein family.</text>
</comment>
<keyword evidence="3" id="KW-0813">Transport</keyword>
<keyword evidence="7 8" id="KW-0472">Membrane</keyword>
<accession>A0ABN6HRB4</accession>
<dbReference type="PANTHER" id="PTHR30413">
    <property type="entry name" value="INNER MEMBRANE TRANSPORT PERMEASE"/>
    <property type="match status" value="1"/>
</dbReference>
<evidence type="ECO:0000256" key="1">
    <source>
        <dbReference type="ARBA" id="ARBA00004429"/>
    </source>
</evidence>
<evidence type="ECO:0000256" key="4">
    <source>
        <dbReference type="ARBA" id="ARBA00022475"/>
    </source>
</evidence>
<evidence type="ECO:0000256" key="5">
    <source>
        <dbReference type="ARBA" id="ARBA00022692"/>
    </source>
</evidence>
<evidence type="ECO:0000313" key="10">
    <source>
        <dbReference type="EMBL" id="BCY27259.1"/>
    </source>
</evidence>
<feature type="domain" description="ABC-2 type transporter transmembrane" evidence="9">
    <location>
        <begin position="33"/>
        <end position="236"/>
    </location>
</feature>
<feature type="transmembrane region" description="Helical" evidence="8">
    <location>
        <begin position="125"/>
        <end position="153"/>
    </location>
</feature>
<proteinExistence type="inferred from homology"/>
<comment type="subcellular location">
    <subcellularLocation>
        <location evidence="1">Cell inner membrane</location>
        <topology evidence="1">Multi-pass membrane protein</topology>
    </subcellularLocation>
</comment>
<evidence type="ECO:0000313" key="11">
    <source>
        <dbReference type="Proteomes" id="UP000825258"/>
    </source>
</evidence>
<dbReference type="PANTHER" id="PTHR30413:SF8">
    <property type="entry name" value="TRANSPORT PERMEASE PROTEIN"/>
    <property type="match status" value="1"/>
</dbReference>
<keyword evidence="5 8" id="KW-0812">Transmembrane</keyword>
<protein>
    <submittedName>
        <fullName evidence="10">Transport permease protein</fullName>
    </submittedName>
</protein>
<dbReference type="InterPro" id="IPR013525">
    <property type="entry name" value="ABC2_TM"/>
</dbReference>
<feature type="transmembrane region" description="Helical" evidence="8">
    <location>
        <begin position="159"/>
        <end position="181"/>
    </location>
</feature>
<evidence type="ECO:0000256" key="3">
    <source>
        <dbReference type="ARBA" id="ARBA00022448"/>
    </source>
</evidence>
<name>A0ABN6HRB4_9FLAO</name>
<evidence type="ECO:0000259" key="9">
    <source>
        <dbReference type="Pfam" id="PF01061"/>
    </source>
</evidence>
<feature type="transmembrane region" description="Helical" evidence="8">
    <location>
        <begin position="48"/>
        <end position="68"/>
    </location>
</feature>
<feature type="transmembrane region" description="Helical" evidence="8">
    <location>
        <begin position="83"/>
        <end position="105"/>
    </location>
</feature>
<evidence type="ECO:0000256" key="2">
    <source>
        <dbReference type="ARBA" id="ARBA00007783"/>
    </source>
</evidence>
<dbReference type="Proteomes" id="UP000825258">
    <property type="component" value="Chromosome"/>
</dbReference>
<dbReference type="EMBL" id="AP024749">
    <property type="protein sequence ID" value="BCY27259.1"/>
    <property type="molecule type" value="Genomic_DNA"/>
</dbReference>
<sequence>MEKRFYTSANSYSLGTILKSGFLGYKNSFYLARQLAKRDISAQHRQSLLGLFWVIIPVLVNSIVWITLQATGTVRITETAVPYPLYVIVGTTLWSLISECILLPINNINSNKSIITKINFDKEGLITLGILKFGLNFLIKIVIVVLFLLFYKVSITTSLLWFLPLLLLSLIIFVSIGILLAPIGILYNDVSRIIPIFFQFAMYATPVVYMTPKSGLMNDIMRLNPFSYWINDLRNALTGHPIENIGFWFVLLIFAVFTFFMAIIVYRVSMPIITERMSA</sequence>
<organism evidence="10 11">
    <name type="scientific">Flavobacterium okayamense</name>
    <dbReference type="NCBI Taxonomy" id="2830782"/>
    <lineage>
        <taxon>Bacteria</taxon>
        <taxon>Pseudomonadati</taxon>
        <taxon>Bacteroidota</taxon>
        <taxon>Flavobacteriia</taxon>
        <taxon>Flavobacteriales</taxon>
        <taxon>Flavobacteriaceae</taxon>
        <taxon>Flavobacterium</taxon>
    </lineage>
</organism>